<dbReference type="OrthoDB" id="826428at2759"/>
<gene>
    <name evidence="1" type="ORF">JCGZ_26053</name>
</gene>
<dbReference type="AlphaFoldDB" id="A0A067JEJ9"/>
<dbReference type="Proteomes" id="UP000027138">
    <property type="component" value="Unassembled WGS sequence"/>
</dbReference>
<evidence type="ECO:0000313" key="2">
    <source>
        <dbReference type="Proteomes" id="UP000027138"/>
    </source>
</evidence>
<dbReference type="PANTHER" id="PTHR34802">
    <property type="entry name" value="CHORISMATE SYNTHASE"/>
    <property type="match status" value="1"/>
</dbReference>
<evidence type="ECO:0000313" key="1">
    <source>
        <dbReference type="EMBL" id="KDP22222.1"/>
    </source>
</evidence>
<dbReference type="PANTHER" id="PTHR34802:SF1">
    <property type="entry name" value="CHORISMATE SYNTHASE"/>
    <property type="match status" value="1"/>
</dbReference>
<name>A0A067JEJ9_JATCU</name>
<accession>A0A067JEJ9</accession>
<reference evidence="1 2" key="1">
    <citation type="journal article" date="2014" name="PLoS ONE">
        <title>Global Analysis of Gene Expression Profiles in Physic Nut (Jatropha curcas L.) Seedlings Exposed to Salt Stress.</title>
        <authorList>
            <person name="Zhang L."/>
            <person name="Zhang C."/>
            <person name="Wu P."/>
            <person name="Chen Y."/>
            <person name="Li M."/>
            <person name="Jiang H."/>
            <person name="Wu G."/>
        </authorList>
    </citation>
    <scope>NUCLEOTIDE SEQUENCE [LARGE SCALE GENOMIC DNA]</scope>
    <source>
        <strain evidence="2">cv. GZQX0401</strain>
        <tissue evidence="1">Young leaves</tissue>
    </source>
</reference>
<proteinExistence type="predicted"/>
<dbReference type="EMBL" id="KK915447">
    <property type="protein sequence ID" value="KDP22222.1"/>
    <property type="molecule type" value="Genomic_DNA"/>
</dbReference>
<sequence>MLVSTTHSADEIYELMSADTAKMPPGVYMCEEIKQSIRSEASNNQLPQHRGIQYCYVENSQSNTAATPGASQLLLDLLRKSTNAIDLAGVLSKLNISNSKTNVNLFRNPSCEPIHGAGSKKELKSSELGVSLKGSAAAVIKYDRGNLTFPAEGNASPLPANKFIRTNHETATTFGDVDSKVGLDFRSERELELKPVIELDEKGDSIDEICWPDEDSLITLDDLIFPIESILMGEGNSTETNSFSPGTPGESAQKPAAFEVNLPDERTSSSLRNTRPSYPQYSCKNLGQAFFHRSDVWSSDSKTYYNPPINVLPHLHPMSNTRFDNSVTRPVSQQKLIPGEFPIGAPYDRPINELISHPNWLSQTQNFTLNHQQHIHGGFDTQYPGRNGLWRR</sequence>
<keyword evidence="2" id="KW-1185">Reference proteome</keyword>
<protein>
    <submittedName>
        <fullName evidence="1">Uncharacterized protein</fullName>
    </submittedName>
</protein>
<organism evidence="1 2">
    <name type="scientific">Jatropha curcas</name>
    <name type="common">Barbados nut</name>
    <dbReference type="NCBI Taxonomy" id="180498"/>
    <lineage>
        <taxon>Eukaryota</taxon>
        <taxon>Viridiplantae</taxon>
        <taxon>Streptophyta</taxon>
        <taxon>Embryophyta</taxon>
        <taxon>Tracheophyta</taxon>
        <taxon>Spermatophyta</taxon>
        <taxon>Magnoliopsida</taxon>
        <taxon>eudicotyledons</taxon>
        <taxon>Gunneridae</taxon>
        <taxon>Pentapetalae</taxon>
        <taxon>rosids</taxon>
        <taxon>fabids</taxon>
        <taxon>Malpighiales</taxon>
        <taxon>Euphorbiaceae</taxon>
        <taxon>Crotonoideae</taxon>
        <taxon>Jatropheae</taxon>
        <taxon>Jatropha</taxon>
    </lineage>
</organism>